<dbReference type="InterPro" id="IPR015300">
    <property type="entry name" value="DNA-bd_pseudobarrel_sf"/>
</dbReference>
<evidence type="ECO:0000256" key="1">
    <source>
        <dbReference type="ARBA" id="ARBA00004123"/>
    </source>
</evidence>
<keyword evidence="2" id="KW-0805">Transcription regulation</keyword>
<dbReference type="PANTHER" id="PTHR31920:SF148">
    <property type="entry name" value="B3 DOMAIN-CONTAINING PROTEIN OS03G0621600"/>
    <property type="match status" value="1"/>
</dbReference>
<organism evidence="7 8">
    <name type="scientific">Carnegiea gigantea</name>
    <dbReference type="NCBI Taxonomy" id="171969"/>
    <lineage>
        <taxon>Eukaryota</taxon>
        <taxon>Viridiplantae</taxon>
        <taxon>Streptophyta</taxon>
        <taxon>Embryophyta</taxon>
        <taxon>Tracheophyta</taxon>
        <taxon>Spermatophyta</taxon>
        <taxon>Magnoliopsida</taxon>
        <taxon>eudicotyledons</taxon>
        <taxon>Gunneridae</taxon>
        <taxon>Pentapetalae</taxon>
        <taxon>Caryophyllales</taxon>
        <taxon>Cactineae</taxon>
        <taxon>Cactaceae</taxon>
        <taxon>Cactoideae</taxon>
        <taxon>Echinocereeae</taxon>
        <taxon>Carnegiea</taxon>
    </lineage>
</organism>
<dbReference type="PROSITE" id="PS50863">
    <property type="entry name" value="B3"/>
    <property type="match status" value="2"/>
</dbReference>
<keyword evidence="5" id="KW-0539">Nucleus</keyword>
<dbReference type="InterPro" id="IPR003340">
    <property type="entry name" value="B3_DNA-bd"/>
</dbReference>
<feature type="domain" description="TF-B3" evidence="6">
    <location>
        <begin position="1"/>
        <end position="82"/>
    </location>
</feature>
<feature type="domain" description="TF-B3" evidence="6">
    <location>
        <begin position="153"/>
        <end position="217"/>
    </location>
</feature>
<evidence type="ECO:0000256" key="5">
    <source>
        <dbReference type="ARBA" id="ARBA00023242"/>
    </source>
</evidence>
<evidence type="ECO:0000259" key="6">
    <source>
        <dbReference type="PROSITE" id="PS50863"/>
    </source>
</evidence>
<dbReference type="OrthoDB" id="1094641at2759"/>
<dbReference type="CDD" id="cd10017">
    <property type="entry name" value="B3_DNA"/>
    <property type="match status" value="1"/>
</dbReference>
<comment type="subcellular location">
    <subcellularLocation>
        <location evidence="1">Nucleus</location>
    </subcellularLocation>
</comment>
<evidence type="ECO:0000313" key="7">
    <source>
        <dbReference type="EMBL" id="KAJ8447837.1"/>
    </source>
</evidence>
<evidence type="ECO:0000256" key="3">
    <source>
        <dbReference type="ARBA" id="ARBA00023125"/>
    </source>
</evidence>
<accession>A0A9Q1QML5</accession>
<comment type="caution">
    <text evidence="7">The sequence shown here is derived from an EMBL/GenBank/DDBJ whole genome shotgun (WGS) entry which is preliminary data.</text>
</comment>
<dbReference type="GO" id="GO:0005634">
    <property type="term" value="C:nucleus"/>
    <property type="evidence" value="ECO:0007669"/>
    <property type="project" value="UniProtKB-SubCell"/>
</dbReference>
<reference evidence="7" key="1">
    <citation type="submission" date="2022-04" db="EMBL/GenBank/DDBJ databases">
        <title>Carnegiea gigantea Genome sequencing and assembly v2.</title>
        <authorList>
            <person name="Copetti D."/>
            <person name="Sanderson M.J."/>
            <person name="Burquez A."/>
            <person name="Wojciechowski M.F."/>
        </authorList>
    </citation>
    <scope>NUCLEOTIDE SEQUENCE</scope>
    <source>
        <strain evidence="7">SGP5-SGP5p</strain>
        <tissue evidence="7">Aerial part</tissue>
    </source>
</reference>
<sequence>MVLQCIPSAFIANFNGNIPKKCKLRDSQGKFWYVELKEIGRKLLMCKGWECFVSGHSLVRGDFLIFQYNGNGLFIVNIFGLNGCKKDETTVTSHQLEMKVEEEARSEHIASDHTGTCELNHSERGMVVDNRHPAGIIDGHKINPPEVNLPENIRLRNQRGDYLPVKFRRRADRRVEVARGWRNFCLDNHIYQGDELEFEIILGKQRKVREIVLLQVNHKRRHRTSIAR</sequence>
<dbReference type="AlphaFoldDB" id="A0A9Q1QML5"/>
<proteinExistence type="predicted"/>
<dbReference type="GO" id="GO:0003677">
    <property type="term" value="F:DNA binding"/>
    <property type="evidence" value="ECO:0007669"/>
    <property type="project" value="UniProtKB-KW"/>
</dbReference>
<dbReference type="SUPFAM" id="SSF101936">
    <property type="entry name" value="DNA-binding pseudobarrel domain"/>
    <property type="match status" value="2"/>
</dbReference>
<evidence type="ECO:0000256" key="4">
    <source>
        <dbReference type="ARBA" id="ARBA00023163"/>
    </source>
</evidence>
<gene>
    <name evidence="7" type="ORF">Cgig2_015200</name>
</gene>
<keyword evidence="8" id="KW-1185">Reference proteome</keyword>
<dbReference type="Pfam" id="PF02362">
    <property type="entry name" value="B3"/>
    <property type="match status" value="1"/>
</dbReference>
<name>A0A9Q1QML5_9CARY</name>
<dbReference type="EMBL" id="JAKOGI010000035">
    <property type="protein sequence ID" value="KAJ8447837.1"/>
    <property type="molecule type" value="Genomic_DNA"/>
</dbReference>
<keyword evidence="3" id="KW-0238">DNA-binding</keyword>
<dbReference type="InterPro" id="IPR050655">
    <property type="entry name" value="Plant_B3_domain"/>
</dbReference>
<protein>
    <recommendedName>
        <fullName evidence="6">TF-B3 domain-containing protein</fullName>
    </recommendedName>
</protein>
<dbReference type="SMART" id="SM01019">
    <property type="entry name" value="B3"/>
    <property type="match status" value="1"/>
</dbReference>
<dbReference type="Proteomes" id="UP001153076">
    <property type="component" value="Unassembled WGS sequence"/>
</dbReference>
<evidence type="ECO:0000256" key="2">
    <source>
        <dbReference type="ARBA" id="ARBA00023015"/>
    </source>
</evidence>
<dbReference type="PANTHER" id="PTHR31920">
    <property type="entry name" value="B3 DOMAIN-CONTAINING"/>
    <property type="match status" value="1"/>
</dbReference>
<dbReference type="Gene3D" id="2.40.330.10">
    <property type="entry name" value="DNA-binding pseudobarrel domain"/>
    <property type="match status" value="2"/>
</dbReference>
<keyword evidence="4" id="KW-0804">Transcription</keyword>
<evidence type="ECO:0000313" key="8">
    <source>
        <dbReference type="Proteomes" id="UP001153076"/>
    </source>
</evidence>